<evidence type="ECO:0000313" key="5">
    <source>
        <dbReference type="Proteomes" id="UP000316252"/>
    </source>
</evidence>
<dbReference type="EMBL" id="VHQG01000002">
    <property type="protein sequence ID" value="TPW76246.1"/>
    <property type="molecule type" value="Genomic_DNA"/>
</dbReference>
<keyword evidence="5" id="KW-1185">Reference proteome</keyword>
<evidence type="ECO:0000256" key="2">
    <source>
        <dbReference type="ARBA" id="ARBA00022801"/>
    </source>
</evidence>
<dbReference type="Pfam" id="PF00293">
    <property type="entry name" value="NUDIX"/>
    <property type="match status" value="1"/>
</dbReference>
<sequence length="150" mass="15946">MSDAPVAASDGDASGRTVLRIAAAVIEGDDGRLLFVRKQGTTAFMQPGGKLEPDEAPDAALVRELAEELGLDVAPSELGFLGRHHARAANEPDTDVDAWVYDAPLTTEPRIAAEIAELAWVDPSDLGDRDVAPLSRDILVPLVLARRAVR</sequence>
<keyword evidence="2" id="KW-0378">Hydrolase</keyword>
<protein>
    <submittedName>
        <fullName evidence="4">NUDIX domain-containing protein</fullName>
    </submittedName>
</protein>
<dbReference type="PROSITE" id="PS00893">
    <property type="entry name" value="NUDIX_BOX"/>
    <property type="match status" value="1"/>
</dbReference>
<evidence type="ECO:0000259" key="3">
    <source>
        <dbReference type="PROSITE" id="PS51462"/>
    </source>
</evidence>
<reference evidence="4 5" key="1">
    <citation type="submission" date="2019-06" db="EMBL/GenBank/DDBJ databases">
        <authorList>
            <person name="Li F."/>
        </authorList>
    </citation>
    <scope>NUCLEOTIDE SEQUENCE [LARGE SCALE GENOMIC DNA]</scope>
    <source>
        <strain evidence="4 5">10F1D-1</strain>
    </source>
</reference>
<dbReference type="GO" id="GO:0016787">
    <property type="term" value="F:hydrolase activity"/>
    <property type="evidence" value="ECO:0007669"/>
    <property type="project" value="UniProtKB-KW"/>
</dbReference>
<dbReference type="Proteomes" id="UP000316252">
    <property type="component" value="Unassembled WGS sequence"/>
</dbReference>
<organism evidence="4 5">
    <name type="scientific">Schumannella soli</name>
    <dbReference type="NCBI Taxonomy" id="2590779"/>
    <lineage>
        <taxon>Bacteria</taxon>
        <taxon>Bacillati</taxon>
        <taxon>Actinomycetota</taxon>
        <taxon>Actinomycetes</taxon>
        <taxon>Micrococcales</taxon>
        <taxon>Microbacteriaceae</taxon>
        <taxon>Schumannella</taxon>
    </lineage>
</organism>
<dbReference type="SUPFAM" id="SSF55811">
    <property type="entry name" value="Nudix"/>
    <property type="match status" value="1"/>
</dbReference>
<dbReference type="RefSeq" id="WP_141163602.1">
    <property type="nucleotide sequence ID" value="NZ_VHQG01000002.1"/>
</dbReference>
<evidence type="ECO:0000256" key="1">
    <source>
        <dbReference type="ARBA" id="ARBA00001946"/>
    </source>
</evidence>
<dbReference type="InterPro" id="IPR020084">
    <property type="entry name" value="NUDIX_hydrolase_CS"/>
</dbReference>
<evidence type="ECO:0000313" key="4">
    <source>
        <dbReference type="EMBL" id="TPW76246.1"/>
    </source>
</evidence>
<gene>
    <name evidence="4" type="ORF">FJ657_10670</name>
</gene>
<proteinExistence type="predicted"/>
<dbReference type="InterPro" id="IPR015797">
    <property type="entry name" value="NUDIX_hydrolase-like_dom_sf"/>
</dbReference>
<dbReference type="CDD" id="cd04690">
    <property type="entry name" value="NUDIX_Hydrolase"/>
    <property type="match status" value="1"/>
</dbReference>
<comment type="cofactor">
    <cofactor evidence="1">
        <name>Mg(2+)</name>
        <dbReference type="ChEBI" id="CHEBI:18420"/>
    </cofactor>
</comment>
<dbReference type="PANTHER" id="PTHR43046">
    <property type="entry name" value="GDP-MANNOSE MANNOSYL HYDROLASE"/>
    <property type="match status" value="1"/>
</dbReference>
<dbReference type="Gene3D" id="3.90.79.10">
    <property type="entry name" value="Nucleoside Triphosphate Pyrophosphohydrolase"/>
    <property type="match status" value="1"/>
</dbReference>
<dbReference type="PROSITE" id="PS51462">
    <property type="entry name" value="NUDIX"/>
    <property type="match status" value="1"/>
</dbReference>
<dbReference type="PANTHER" id="PTHR43046:SF2">
    <property type="entry name" value="8-OXO-DGTP DIPHOSPHATASE-RELATED"/>
    <property type="match status" value="1"/>
</dbReference>
<dbReference type="OrthoDB" id="9801098at2"/>
<dbReference type="AlphaFoldDB" id="A0A506Y126"/>
<dbReference type="InterPro" id="IPR000086">
    <property type="entry name" value="NUDIX_hydrolase_dom"/>
</dbReference>
<comment type="caution">
    <text evidence="4">The sequence shown here is derived from an EMBL/GenBank/DDBJ whole genome shotgun (WGS) entry which is preliminary data.</text>
</comment>
<name>A0A506Y126_9MICO</name>
<feature type="domain" description="Nudix hydrolase" evidence="3">
    <location>
        <begin position="18"/>
        <end position="144"/>
    </location>
</feature>
<accession>A0A506Y126</accession>